<dbReference type="PANTHER" id="PTHR42812">
    <property type="entry name" value="BETA-XYLOSIDASE"/>
    <property type="match status" value="1"/>
</dbReference>
<protein>
    <submittedName>
        <fullName evidence="6">Uncharacterized protein</fullName>
    </submittedName>
</protein>
<keyword evidence="3 5" id="KW-0378">Hydrolase</keyword>
<evidence type="ECO:0000256" key="1">
    <source>
        <dbReference type="ARBA" id="ARBA00009865"/>
    </source>
</evidence>
<comment type="similarity">
    <text evidence="1 5">Belongs to the glycosyl hydrolase 43 family.</text>
</comment>
<dbReference type="Gene3D" id="2.115.10.20">
    <property type="entry name" value="Glycosyl hydrolase domain, family 43"/>
    <property type="match status" value="1"/>
</dbReference>
<reference evidence="6 7" key="1">
    <citation type="submission" date="2018-02" db="EMBL/GenBank/DDBJ databases">
        <title>The genomes of Aspergillus section Nigri reveals drivers in fungal speciation.</title>
        <authorList>
            <consortium name="DOE Joint Genome Institute"/>
            <person name="Vesth T.C."/>
            <person name="Nybo J."/>
            <person name="Theobald S."/>
            <person name="Brandl J."/>
            <person name="Frisvad J.C."/>
            <person name="Nielsen K.F."/>
            <person name="Lyhne E.K."/>
            <person name="Kogle M.E."/>
            <person name="Kuo A."/>
            <person name="Riley R."/>
            <person name="Clum A."/>
            <person name="Nolan M."/>
            <person name="Lipzen A."/>
            <person name="Salamov A."/>
            <person name="Henrissat B."/>
            <person name="Wiebenga A."/>
            <person name="De vries R.P."/>
            <person name="Grigoriev I.V."/>
            <person name="Mortensen U.H."/>
            <person name="Andersen M.R."/>
            <person name="Baker S.E."/>
        </authorList>
    </citation>
    <scope>NUCLEOTIDE SEQUENCE [LARGE SCALE GENOMIC DNA]</scope>
    <source>
        <strain evidence="6 7">CBS 101889</strain>
    </source>
</reference>
<proteinExistence type="inferred from homology"/>
<evidence type="ECO:0000313" key="7">
    <source>
        <dbReference type="Proteomes" id="UP000248961"/>
    </source>
</evidence>
<dbReference type="InterPro" id="IPR051795">
    <property type="entry name" value="Glycosyl_Hydrlase_43"/>
</dbReference>
<evidence type="ECO:0000256" key="3">
    <source>
        <dbReference type="ARBA" id="ARBA00022801"/>
    </source>
</evidence>
<keyword evidence="2" id="KW-0732">Signal</keyword>
<organism evidence="6 7">
    <name type="scientific">Aspergillus homomorphus (strain CBS 101889)</name>
    <dbReference type="NCBI Taxonomy" id="1450537"/>
    <lineage>
        <taxon>Eukaryota</taxon>
        <taxon>Fungi</taxon>
        <taxon>Dikarya</taxon>
        <taxon>Ascomycota</taxon>
        <taxon>Pezizomycotina</taxon>
        <taxon>Eurotiomycetes</taxon>
        <taxon>Eurotiomycetidae</taxon>
        <taxon>Eurotiales</taxon>
        <taxon>Aspergillaceae</taxon>
        <taxon>Aspergillus</taxon>
        <taxon>Aspergillus subgen. Circumdati</taxon>
    </lineage>
</organism>
<accession>A0A395I6K3</accession>
<keyword evidence="4 5" id="KW-0326">Glycosidase</keyword>
<gene>
    <name evidence="6" type="ORF">BO97DRAFT_421072</name>
</gene>
<dbReference type="GO" id="GO:0005975">
    <property type="term" value="P:carbohydrate metabolic process"/>
    <property type="evidence" value="ECO:0007669"/>
    <property type="project" value="InterPro"/>
</dbReference>
<dbReference type="SUPFAM" id="SSF75005">
    <property type="entry name" value="Arabinanase/levansucrase/invertase"/>
    <property type="match status" value="1"/>
</dbReference>
<dbReference type="Pfam" id="PF04616">
    <property type="entry name" value="Glyco_hydro_43"/>
    <property type="match status" value="1"/>
</dbReference>
<dbReference type="VEuPathDB" id="FungiDB:BO97DRAFT_421072"/>
<dbReference type="InterPro" id="IPR006710">
    <property type="entry name" value="Glyco_hydro_43"/>
</dbReference>
<dbReference type="OrthoDB" id="2139957at2759"/>
<evidence type="ECO:0000256" key="5">
    <source>
        <dbReference type="RuleBase" id="RU361187"/>
    </source>
</evidence>
<evidence type="ECO:0000256" key="2">
    <source>
        <dbReference type="ARBA" id="ARBA00022729"/>
    </source>
</evidence>
<sequence length="355" mass="39214">MPSDVDFNPQNLIITATDLEDPSSFSDPVFYDFHGIDPSLLFDDNGRVSVQGSWIHGYCRAPATSTSPAATTEKFLKDRTSTRKMDIIISCLPKGGTHRNHKITMSRSKCIRGPFETFKGNAVLTAEGPSACVQCLGHGELFEDALGGWWAVLLARREHGASYLLGRETYLTSVEWPENQFPSFAPVRLVQGMNRSMAEKAVRDLTALVSLHSSSTLYLRSKNPARYAQIENTIVMIPTRATLGACSGSVTFVGHRQTSLLSSAQTLLLMKPPPAEETVVGLTVYKDPFRYAAIEYCGQDRSVHLKVQQVGKPVLTVSRVCVESAKALQHCHQTHEDGNAKSLDLDRYLVPVNWR</sequence>
<dbReference type="AlphaFoldDB" id="A0A395I6K3"/>
<dbReference type="RefSeq" id="XP_025554976.1">
    <property type="nucleotide sequence ID" value="XM_025696698.1"/>
</dbReference>
<evidence type="ECO:0000313" key="6">
    <source>
        <dbReference type="EMBL" id="RAL15822.1"/>
    </source>
</evidence>
<dbReference type="PANTHER" id="PTHR42812:SF12">
    <property type="entry name" value="BETA-XYLOSIDASE-RELATED"/>
    <property type="match status" value="1"/>
</dbReference>
<dbReference type="Gene3D" id="2.60.120.200">
    <property type="match status" value="1"/>
</dbReference>
<name>A0A395I6K3_ASPHC</name>
<dbReference type="STRING" id="1450537.A0A395I6K3"/>
<dbReference type="Proteomes" id="UP000248961">
    <property type="component" value="Unassembled WGS sequence"/>
</dbReference>
<dbReference type="InterPro" id="IPR023296">
    <property type="entry name" value="Glyco_hydro_beta-prop_sf"/>
</dbReference>
<evidence type="ECO:0000256" key="4">
    <source>
        <dbReference type="ARBA" id="ARBA00023295"/>
    </source>
</evidence>
<dbReference type="GO" id="GO:0004553">
    <property type="term" value="F:hydrolase activity, hydrolyzing O-glycosyl compounds"/>
    <property type="evidence" value="ECO:0007669"/>
    <property type="project" value="InterPro"/>
</dbReference>
<keyword evidence="7" id="KW-1185">Reference proteome</keyword>
<dbReference type="EMBL" id="KZ824270">
    <property type="protein sequence ID" value="RAL15822.1"/>
    <property type="molecule type" value="Genomic_DNA"/>
</dbReference>
<dbReference type="GeneID" id="37200987"/>